<dbReference type="Pfam" id="PF00589">
    <property type="entry name" value="Phage_integrase"/>
    <property type="match status" value="1"/>
</dbReference>
<evidence type="ECO:0000256" key="2">
    <source>
        <dbReference type="ARBA" id="ARBA00016082"/>
    </source>
</evidence>
<dbReference type="GO" id="GO:0015074">
    <property type="term" value="P:DNA integration"/>
    <property type="evidence" value="ECO:0007669"/>
    <property type="project" value="UniProtKB-KW"/>
</dbReference>
<comment type="similarity">
    <text evidence="1">Belongs to the 'phage' integrase family.</text>
</comment>
<keyword evidence="5" id="KW-0229">DNA integration</keyword>
<name>A0A8S5Q874_9CAUD</name>
<evidence type="ECO:0000256" key="4">
    <source>
        <dbReference type="ARBA" id="ARBA00022801"/>
    </source>
</evidence>
<dbReference type="InterPro" id="IPR050090">
    <property type="entry name" value="Tyrosine_recombinase_XerCD"/>
</dbReference>
<dbReference type="GO" id="GO:0016787">
    <property type="term" value="F:hydrolase activity"/>
    <property type="evidence" value="ECO:0007669"/>
    <property type="project" value="UniProtKB-KW"/>
</dbReference>
<keyword evidence="4" id="KW-0378">Hydrolase</keyword>
<organism evidence="10">
    <name type="scientific">Myoviridae sp. ctm8X17</name>
    <dbReference type="NCBI Taxonomy" id="2825168"/>
    <lineage>
        <taxon>Viruses</taxon>
        <taxon>Duplodnaviria</taxon>
        <taxon>Heunggongvirae</taxon>
        <taxon>Uroviricota</taxon>
        <taxon>Caudoviricetes</taxon>
    </lineage>
</organism>
<accession>A0A8S5Q874</accession>
<dbReference type="SUPFAM" id="SSF56349">
    <property type="entry name" value="DNA breaking-rejoining enzymes"/>
    <property type="match status" value="1"/>
</dbReference>
<evidence type="ECO:0000259" key="9">
    <source>
        <dbReference type="PROSITE" id="PS51898"/>
    </source>
</evidence>
<evidence type="ECO:0000256" key="1">
    <source>
        <dbReference type="ARBA" id="ARBA00008857"/>
    </source>
</evidence>
<keyword evidence="8" id="KW-1179">Viral genome integration</keyword>
<keyword evidence="7" id="KW-0233">DNA recombination</keyword>
<dbReference type="InterPro" id="IPR013762">
    <property type="entry name" value="Integrase-like_cat_sf"/>
</dbReference>
<dbReference type="Gene3D" id="1.10.150.130">
    <property type="match status" value="1"/>
</dbReference>
<evidence type="ECO:0000256" key="6">
    <source>
        <dbReference type="ARBA" id="ARBA00023125"/>
    </source>
</evidence>
<evidence type="ECO:0000256" key="8">
    <source>
        <dbReference type="ARBA" id="ARBA00023195"/>
    </source>
</evidence>
<dbReference type="PANTHER" id="PTHR30349:SF64">
    <property type="entry name" value="PROPHAGE INTEGRASE INTD-RELATED"/>
    <property type="match status" value="1"/>
</dbReference>
<protein>
    <recommendedName>
        <fullName evidence="2">Integrase</fullName>
    </recommendedName>
</protein>
<dbReference type="GO" id="GO:0016740">
    <property type="term" value="F:transferase activity"/>
    <property type="evidence" value="ECO:0007669"/>
    <property type="project" value="UniProtKB-KW"/>
</dbReference>
<dbReference type="InterPro" id="IPR004107">
    <property type="entry name" value="Integrase_SAM-like_N"/>
</dbReference>
<dbReference type="GO" id="GO:0006310">
    <property type="term" value="P:DNA recombination"/>
    <property type="evidence" value="ECO:0007669"/>
    <property type="project" value="UniProtKB-KW"/>
</dbReference>
<dbReference type="GO" id="GO:0044826">
    <property type="term" value="P:viral genome integration into host DNA"/>
    <property type="evidence" value="ECO:0007669"/>
    <property type="project" value="UniProtKB-KW"/>
</dbReference>
<dbReference type="GO" id="GO:0003677">
    <property type="term" value="F:DNA binding"/>
    <property type="evidence" value="ECO:0007669"/>
    <property type="project" value="UniProtKB-KW"/>
</dbReference>
<dbReference type="InterPro" id="IPR011010">
    <property type="entry name" value="DNA_brk_join_enz"/>
</dbReference>
<sequence>MWRFKYSGSTYSGYSRKLTDAKKAMRDKRYEVEHGIYSKEQNISFDAWFNEWMDVYKVADCKESTLNLYKNVYKRYIKKQFGKKMLKTLRADMIQRFTNAAAAKYSKSVASTINFLIYDALQQAYRNGIIAKNPMDNTTPPKFKQRTKKRALSDEAERQFLEAAKDSYYYPLFRMASLTGMRIGEVLGLRWQDVDFVKGEIHITHTLCFIAGKGQYLDTPKSAASQRIIPMEKGSELYKLLKDWRKQQRYQKLQAGQYWQPLEGMSDLVFTSKAGTPHYDTNVRRDQREIVARLKEAGADIDTCTFHTLRHCFATRCIENGMDPKALQAILGHSTFAMTMDLYCDVMEDTKRKEMQKILAAL</sequence>
<evidence type="ECO:0000313" key="10">
    <source>
        <dbReference type="EMBL" id="DAE15543.1"/>
    </source>
</evidence>
<keyword evidence="8" id="KW-1160">Virus entry into host cell</keyword>
<evidence type="ECO:0000256" key="3">
    <source>
        <dbReference type="ARBA" id="ARBA00022679"/>
    </source>
</evidence>
<dbReference type="InterPro" id="IPR002104">
    <property type="entry name" value="Integrase_catalytic"/>
</dbReference>
<dbReference type="Pfam" id="PF14659">
    <property type="entry name" value="Phage_int_SAM_3"/>
    <property type="match status" value="1"/>
</dbReference>
<dbReference type="GO" id="GO:0075713">
    <property type="term" value="P:establishment of integrated proviral latency"/>
    <property type="evidence" value="ECO:0007669"/>
    <property type="project" value="UniProtKB-KW"/>
</dbReference>
<feature type="domain" description="Tyr recombinase" evidence="9">
    <location>
        <begin position="147"/>
        <end position="356"/>
    </location>
</feature>
<reference evidence="10" key="1">
    <citation type="journal article" date="2021" name="Proc. Natl. Acad. Sci. U.S.A.">
        <title>A Catalog of Tens of Thousands of Viruses from Human Metagenomes Reveals Hidden Associations with Chronic Diseases.</title>
        <authorList>
            <person name="Tisza M.J."/>
            <person name="Buck C.B."/>
        </authorList>
    </citation>
    <scope>NUCLEOTIDE SEQUENCE</scope>
    <source>
        <strain evidence="10">Ctm8X17</strain>
    </source>
</reference>
<dbReference type="Gene3D" id="1.10.443.10">
    <property type="entry name" value="Intergrase catalytic core"/>
    <property type="match status" value="1"/>
</dbReference>
<proteinExistence type="inferred from homology"/>
<evidence type="ECO:0000256" key="7">
    <source>
        <dbReference type="ARBA" id="ARBA00023172"/>
    </source>
</evidence>
<keyword evidence="3" id="KW-0808">Transferase</keyword>
<dbReference type="EMBL" id="BK015607">
    <property type="protein sequence ID" value="DAE15543.1"/>
    <property type="molecule type" value="Genomic_DNA"/>
</dbReference>
<dbReference type="CDD" id="cd01189">
    <property type="entry name" value="INT_ICEBs1_C_like"/>
    <property type="match status" value="1"/>
</dbReference>
<dbReference type="InterPro" id="IPR010998">
    <property type="entry name" value="Integrase_recombinase_N"/>
</dbReference>
<keyword evidence="6" id="KW-0238">DNA-binding</keyword>
<evidence type="ECO:0000256" key="5">
    <source>
        <dbReference type="ARBA" id="ARBA00022908"/>
    </source>
</evidence>
<dbReference type="PANTHER" id="PTHR30349">
    <property type="entry name" value="PHAGE INTEGRASE-RELATED"/>
    <property type="match status" value="1"/>
</dbReference>
<dbReference type="PROSITE" id="PS51898">
    <property type="entry name" value="TYR_RECOMBINASE"/>
    <property type="match status" value="1"/>
</dbReference>